<keyword evidence="2" id="KW-1185">Reference proteome</keyword>
<name>A0ACB8GDM4_9SAUR</name>
<evidence type="ECO:0000313" key="1">
    <source>
        <dbReference type="EMBL" id="KAH8017870.1"/>
    </source>
</evidence>
<organism evidence="1 2">
    <name type="scientific">Sphaerodactylus townsendi</name>
    <dbReference type="NCBI Taxonomy" id="933632"/>
    <lineage>
        <taxon>Eukaryota</taxon>
        <taxon>Metazoa</taxon>
        <taxon>Chordata</taxon>
        <taxon>Craniata</taxon>
        <taxon>Vertebrata</taxon>
        <taxon>Euteleostomi</taxon>
        <taxon>Lepidosauria</taxon>
        <taxon>Squamata</taxon>
        <taxon>Bifurcata</taxon>
        <taxon>Gekkota</taxon>
        <taxon>Sphaerodactylidae</taxon>
        <taxon>Sphaerodactylus</taxon>
    </lineage>
</organism>
<comment type="caution">
    <text evidence="1">The sequence shown here is derived from an EMBL/GenBank/DDBJ whole genome shotgun (WGS) entry which is preliminary data.</text>
</comment>
<dbReference type="EMBL" id="CM037614">
    <property type="protein sequence ID" value="KAH8017870.1"/>
    <property type="molecule type" value="Genomic_DNA"/>
</dbReference>
<gene>
    <name evidence="1" type="ORF">K3G42_032967</name>
</gene>
<protein>
    <submittedName>
        <fullName evidence="1">Uncharacterized protein</fullName>
    </submittedName>
</protein>
<accession>A0ACB8GDM4</accession>
<sequence>MVMEHSLKQLSTDPALLLLRRWWRLGHGPQRSGHGPPPCPCRRLQLLGQLQILPRPASPRLLRGRPQIGPVLRPPPISGRVRLSCVIVGPKSGADLEPAPQEPGRSRARRDLKLDRQLKVLAGAGRGTVAATLRPTAQPPPAPQRWKSQIDVAATVPRPAPAGAFNCRSSFRSHRARLLPGSCGAGSRSAQLFGPPLISSRVRLSCGILGPKRPTAQPPQRQKSWMR</sequence>
<evidence type="ECO:0000313" key="2">
    <source>
        <dbReference type="Proteomes" id="UP000827872"/>
    </source>
</evidence>
<dbReference type="Proteomes" id="UP000827872">
    <property type="component" value="Linkage Group LG01"/>
</dbReference>
<reference evidence="1" key="1">
    <citation type="submission" date="2021-08" db="EMBL/GenBank/DDBJ databases">
        <title>The first chromosome-level gecko genome reveals the dynamic sex chromosomes of Neotropical dwarf geckos (Sphaerodactylidae: Sphaerodactylus).</title>
        <authorList>
            <person name="Pinto B.J."/>
            <person name="Keating S.E."/>
            <person name="Gamble T."/>
        </authorList>
    </citation>
    <scope>NUCLEOTIDE SEQUENCE</scope>
    <source>
        <strain evidence="1">TG3544</strain>
    </source>
</reference>
<proteinExistence type="predicted"/>